<name>A0A4V2H9G9_HADCE</name>
<dbReference type="Pfam" id="PF17486">
    <property type="entry name" value="Cys_Knot_tox"/>
    <property type="match status" value="1"/>
</dbReference>
<reference evidence="9" key="2">
    <citation type="submission" date="2019-05" db="EMBL/GenBank/DDBJ databases">
        <title>Unravelling the molecular evolution of spider venoms.</title>
        <authorList>
            <person name="Pineda S."/>
        </authorList>
    </citation>
    <scope>NUCLEOTIDE SEQUENCE</scope>
</reference>
<evidence type="ECO:0000256" key="1">
    <source>
        <dbReference type="ARBA" id="ARBA00004613"/>
    </source>
</evidence>
<keyword evidence="2" id="KW-0964">Secreted</keyword>
<evidence type="ECO:0000313" key="9">
    <source>
        <dbReference type="EMBL" id="SNX36128.1"/>
    </source>
</evidence>
<evidence type="ECO:0000256" key="8">
    <source>
        <dbReference type="SAM" id="SignalP"/>
    </source>
</evidence>
<feature type="signal peptide" evidence="8">
    <location>
        <begin position="1"/>
        <end position="28"/>
    </location>
</feature>
<keyword evidence="7" id="KW-1015">Disulfide bond</keyword>
<dbReference type="AlphaFoldDB" id="A0A4V2H9G9"/>
<evidence type="ECO:0000256" key="6">
    <source>
        <dbReference type="ARBA" id="ARBA00022872"/>
    </source>
</evidence>
<evidence type="ECO:0000256" key="4">
    <source>
        <dbReference type="ARBA" id="ARBA00022699"/>
    </source>
</evidence>
<dbReference type="EMBL" id="HAHJ01000389">
    <property type="protein sequence ID" value="SNX36128.1"/>
    <property type="molecule type" value="Transcribed_RNA"/>
</dbReference>
<comment type="subcellular location">
    <subcellularLocation>
        <location evidence="1">Secreted</location>
    </subcellularLocation>
</comment>
<evidence type="ECO:0000256" key="5">
    <source>
        <dbReference type="ARBA" id="ARBA00022854"/>
    </source>
</evidence>
<evidence type="ECO:0000256" key="3">
    <source>
        <dbReference type="ARBA" id="ARBA00022656"/>
    </source>
</evidence>
<dbReference type="GO" id="GO:0099106">
    <property type="term" value="F:ion channel regulator activity"/>
    <property type="evidence" value="ECO:0007669"/>
    <property type="project" value="UniProtKB-KW"/>
</dbReference>
<protein>
    <submittedName>
        <fullName evidence="9">U1-Hexatoxin-Hc1a_1</fullName>
    </submittedName>
</protein>
<dbReference type="GO" id="GO:0090729">
    <property type="term" value="F:toxin activity"/>
    <property type="evidence" value="ECO:0007669"/>
    <property type="project" value="UniProtKB-KW"/>
</dbReference>
<keyword evidence="5" id="KW-0960">Knottin</keyword>
<keyword evidence="8" id="KW-0732">Signal</keyword>
<dbReference type="InterPro" id="IPR035311">
    <property type="entry name" value="Cys_Knot_tox"/>
</dbReference>
<evidence type="ECO:0000256" key="7">
    <source>
        <dbReference type="ARBA" id="ARBA00023157"/>
    </source>
</evidence>
<dbReference type="GO" id="GO:0005576">
    <property type="term" value="C:extracellular region"/>
    <property type="evidence" value="ECO:0007669"/>
    <property type="project" value="UniProtKB-SubCell"/>
</dbReference>
<evidence type="ECO:0000256" key="2">
    <source>
        <dbReference type="ARBA" id="ARBA00022525"/>
    </source>
</evidence>
<accession>A0A4V2H9G9</accession>
<feature type="chain" id="PRO_5020415444" evidence="8">
    <location>
        <begin position="29"/>
        <end position="71"/>
    </location>
</feature>
<sequence length="71" mass="7496">MSSARPSGIGIALIYNLLCLLVPGDSCSKRDECCKPVNEKENSSGCGRTWSAMAGGFVNECSICNLESSMC</sequence>
<proteinExistence type="predicted"/>
<reference evidence="9" key="1">
    <citation type="submission" date="2017-05" db="EMBL/GenBank/DDBJ databases">
        <authorList>
            <person name="QRISCLOUD D."/>
        </authorList>
    </citation>
    <scope>NUCLEOTIDE SEQUENCE</scope>
</reference>
<keyword evidence="6" id="KW-0872">Ion channel impairing toxin</keyword>
<keyword evidence="4" id="KW-0528">Neurotoxin</keyword>
<keyword evidence="3" id="KW-0800">Toxin</keyword>
<organism evidence="9">
    <name type="scientific">Hadronyche cerberea</name>
    <name type="common">Southern tree funnel-web spider</name>
    <dbReference type="NCBI Taxonomy" id="1107879"/>
    <lineage>
        <taxon>Eukaryota</taxon>
        <taxon>Metazoa</taxon>
        <taxon>Ecdysozoa</taxon>
        <taxon>Arthropoda</taxon>
        <taxon>Chelicerata</taxon>
        <taxon>Arachnida</taxon>
        <taxon>Araneae</taxon>
        <taxon>Mygalomorphae</taxon>
        <taxon>Avicularoidea</taxon>
        <taxon>Hexathelidae</taxon>
        <taxon>Hadronyche</taxon>
    </lineage>
</organism>